<evidence type="ECO:0000313" key="2">
    <source>
        <dbReference type="Proteomes" id="UP000011776"/>
    </source>
</evidence>
<dbReference type="AlphaFoldDB" id="M3HY20"/>
<dbReference type="InterPro" id="IPR050703">
    <property type="entry name" value="Flavin_MAO"/>
</dbReference>
<name>M3HY20_LEPIR</name>
<protein>
    <submittedName>
        <fullName evidence="1">NAD(P)-binding Rossmann-like domain protein</fullName>
    </submittedName>
</protein>
<comment type="caution">
    <text evidence="1">The sequence shown here is derived from an EMBL/GenBank/DDBJ whole genome shotgun (WGS) entry which is preliminary data.</text>
</comment>
<proteinExistence type="predicted"/>
<reference evidence="1 2" key="1">
    <citation type="submission" date="2013-02" db="EMBL/GenBank/DDBJ databases">
        <authorList>
            <person name="Harkins D.M."/>
            <person name="Durkin A.S."/>
            <person name="Brinkac L.M."/>
            <person name="Haft D.H."/>
            <person name="Selengut J.D."/>
            <person name="Sanka R."/>
            <person name="DePew J."/>
            <person name="Purushe J."/>
            <person name="Tulsiani S.M."/>
            <person name="Graham G.C."/>
            <person name="Burns M.-A."/>
            <person name="Dohnt M.F."/>
            <person name="Smythe L.D."/>
            <person name="McKay D.B."/>
            <person name="Craig S.B."/>
            <person name="Vinetz J.M."/>
            <person name="Sutton G.G."/>
            <person name="Nierman W.C."/>
            <person name="Fouts D.E."/>
        </authorList>
    </citation>
    <scope>NUCLEOTIDE SEQUENCE [LARGE SCALE GENOMIC DNA]</scope>
    <source>
        <strain evidence="1 2">LT2186</strain>
    </source>
</reference>
<dbReference type="PANTHER" id="PTHR43563">
    <property type="entry name" value="AMINE OXIDASE"/>
    <property type="match status" value="1"/>
</dbReference>
<sequence>MKNKKEKVIILGGGLGSLVTAYEITSKPNWKEHYDITIYQLGWRLGGKGASGRNQNVFNRIEEHGLHIWFGFYDHAFRLIRKCYEELSRPLFSPLAIWEEAFKPANFFVLEELVNGSYQSWPFHFPMNSQIPGDTTELPDSVTYPSMILEYLNEYYKNRKQYIFPENEYAENQGGWKEILEWVEDEMEGMSLDVIEKAILVLKHLLNQLNKDFPQDRFLKYVDQFIDGLWAKTEKKIESNTEARRFWILVDFSLTNIKGMIRDKVFENGFESIDDFDYREWLKLHGASELTINSAIVQGIYGLVFAGRSQYTFAAGTALKGALRMLFTYKGAIAYRMQAGMGDVIFTPIYEILKNVELRLNFFIELGS</sequence>
<dbReference type="SUPFAM" id="SSF51905">
    <property type="entry name" value="FAD/NAD(P)-binding domain"/>
    <property type="match status" value="1"/>
</dbReference>
<organism evidence="1 2">
    <name type="scientific">Leptospira interrogans serovar Grippotyphosa str. LT2186</name>
    <dbReference type="NCBI Taxonomy" id="1001599"/>
    <lineage>
        <taxon>Bacteria</taxon>
        <taxon>Pseudomonadati</taxon>
        <taxon>Spirochaetota</taxon>
        <taxon>Spirochaetia</taxon>
        <taxon>Leptospirales</taxon>
        <taxon>Leptospiraceae</taxon>
        <taxon>Leptospira</taxon>
    </lineage>
</organism>
<dbReference type="PANTHER" id="PTHR43563:SF1">
    <property type="entry name" value="AMINE OXIDASE [FLAVIN-CONTAINING] B"/>
    <property type="match status" value="1"/>
</dbReference>
<accession>M3HY20</accession>
<evidence type="ECO:0000313" key="1">
    <source>
        <dbReference type="EMBL" id="EMG08557.1"/>
    </source>
</evidence>
<dbReference type="EMBL" id="AFME02000372">
    <property type="protein sequence ID" value="EMG08557.1"/>
    <property type="molecule type" value="Genomic_DNA"/>
</dbReference>
<gene>
    <name evidence="1" type="ORF">LEP1GSC151_0788</name>
</gene>
<dbReference type="GO" id="GO:0016491">
    <property type="term" value="F:oxidoreductase activity"/>
    <property type="evidence" value="ECO:0007669"/>
    <property type="project" value="UniProtKB-ARBA"/>
</dbReference>
<dbReference type="Proteomes" id="UP000011776">
    <property type="component" value="Unassembled WGS sequence"/>
</dbReference>
<dbReference type="InterPro" id="IPR036188">
    <property type="entry name" value="FAD/NAD-bd_sf"/>
</dbReference>
<dbReference type="Gene3D" id="3.50.50.60">
    <property type="entry name" value="FAD/NAD(P)-binding domain"/>
    <property type="match status" value="1"/>
</dbReference>
<dbReference type="Pfam" id="PF13450">
    <property type="entry name" value="NAD_binding_8"/>
    <property type="match status" value="1"/>
</dbReference>
<dbReference type="BioCyc" id="LINT1001599:G11K9-3227-MONOMER"/>